<dbReference type="AlphaFoldDB" id="A0A5C2SMT3"/>
<organism evidence="1 2">
    <name type="scientific">Lentinus tigrinus ALCF2SS1-6</name>
    <dbReference type="NCBI Taxonomy" id="1328759"/>
    <lineage>
        <taxon>Eukaryota</taxon>
        <taxon>Fungi</taxon>
        <taxon>Dikarya</taxon>
        <taxon>Basidiomycota</taxon>
        <taxon>Agaricomycotina</taxon>
        <taxon>Agaricomycetes</taxon>
        <taxon>Polyporales</taxon>
        <taxon>Polyporaceae</taxon>
        <taxon>Lentinus</taxon>
    </lineage>
</organism>
<dbReference type="Proteomes" id="UP000313359">
    <property type="component" value="Unassembled WGS sequence"/>
</dbReference>
<dbReference type="EMBL" id="ML122253">
    <property type="protein sequence ID" value="RPD64930.1"/>
    <property type="molecule type" value="Genomic_DNA"/>
</dbReference>
<proteinExistence type="predicted"/>
<name>A0A5C2SMT3_9APHY</name>
<evidence type="ECO:0000313" key="2">
    <source>
        <dbReference type="Proteomes" id="UP000313359"/>
    </source>
</evidence>
<sequence length="223" mass="24214">MPHAGAARIDVRWWARTSAGRASVEDPRQGMSDRARVCGRKQTYGLVIDMKQSGAVEHIGGCARAGRTKVEVTSARYAPSRRCKYILGSRGGLVGSKMERSSMTAVHNAGPGVPVRDLRHQVHHALSGENHPYLRCCAVPSLWLLRAALVHIMSTPRAVVRCTFSKLGDRSVDQQVKGRSRSCVVARRISRSSSVADSADFEISVGQQLSFTSMAAIDLPAAY</sequence>
<reference evidence="1" key="1">
    <citation type="journal article" date="2018" name="Genome Biol. Evol.">
        <title>Genomics and development of Lentinus tigrinus, a white-rot wood-decaying mushroom with dimorphic fruiting bodies.</title>
        <authorList>
            <person name="Wu B."/>
            <person name="Xu Z."/>
            <person name="Knudson A."/>
            <person name="Carlson A."/>
            <person name="Chen N."/>
            <person name="Kovaka S."/>
            <person name="LaButti K."/>
            <person name="Lipzen A."/>
            <person name="Pennachio C."/>
            <person name="Riley R."/>
            <person name="Schakwitz W."/>
            <person name="Umezawa K."/>
            <person name="Ohm R.A."/>
            <person name="Grigoriev I.V."/>
            <person name="Nagy L.G."/>
            <person name="Gibbons J."/>
            <person name="Hibbett D."/>
        </authorList>
    </citation>
    <scope>NUCLEOTIDE SEQUENCE [LARGE SCALE GENOMIC DNA]</scope>
    <source>
        <strain evidence="1">ALCF2SS1-6</strain>
    </source>
</reference>
<gene>
    <name evidence="1" type="ORF">L227DRAFT_273148</name>
</gene>
<protein>
    <submittedName>
        <fullName evidence="1">Uncharacterized protein</fullName>
    </submittedName>
</protein>
<keyword evidence="2" id="KW-1185">Reference proteome</keyword>
<accession>A0A5C2SMT3</accession>
<dbReference type="OrthoDB" id="10516859at2759"/>
<evidence type="ECO:0000313" key="1">
    <source>
        <dbReference type="EMBL" id="RPD64930.1"/>
    </source>
</evidence>